<gene>
    <name evidence="3" type="ORF">AWB90_00575</name>
</gene>
<reference evidence="3 4" key="1">
    <citation type="journal article" date="2015" name="Emerg. Microbes Infect.">
        <title>Characterization of 17 strains belonging to the Mycobacterium simiae complex and description of Mycobacterium paraense sp. nov.</title>
        <authorList>
            <person name="Fusco da Costa A.R."/>
            <person name="Fedrizzi T."/>
            <person name="Lopes M.L."/>
            <person name="Pecorari M."/>
            <person name="Oliveira da Costa W.L."/>
            <person name="Giacobazzi E."/>
            <person name="da Costa Bahia J.R."/>
            <person name="De Sanctis V."/>
            <person name="Batista Lima K.V."/>
            <person name="Bertorelli R."/>
            <person name="Grottola A."/>
            <person name="Fabio A."/>
            <person name="Mariottini A."/>
            <person name="Ferretti P."/>
            <person name="Di Leva F."/>
            <person name="Fregni Serpini G."/>
            <person name="Tagliazucchi S."/>
            <person name="Rumpianesi F."/>
            <person name="Jousson O."/>
            <person name="Segata N."/>
            <person name="Tortoli E."/>
        </authorList>
    </citation>
    <scope>NUCLEOTIDE SEQUENCE [LARGE SCALE GENOMIC DNA]</scope>
    <source>
        <strain evidence="3 4">IEC33</strain>
    </source>
</reference>
<feature type="compositionally biased region" description="Low complexity" evidence="1">
    <location>
        <begin position="73"/>
        <end position="111"/>
    </location>
</feature>
<dbReference type="RefSeq" id="WP_142280377.1">
    <property type="nucleotide sequence ID" value="NZ_LQPN01000078.1"/>
</dbReference>
<keyword evidence="2" id="KW-0812">Transmembrane</keyword>
<feature type="region of interest" description="Disordered" evidence="1">
    <location>
        <begin position="1"/>
        <end position="26"/>
    </location>
</feature>
<evidence type="ECO:0008006" key="5">
    <source>
        <dbReference type="Google" id="ProtNLM"/>
    </source>
</evidence>
<keyword evidence="2" id="KW-1133">Transmembrane helix</keyword>
<feature type="non-terminal residue" evidence="3">
    <location>
        <position position="1"/>
    </location>
</feature>
<evidence type="ECO:0000313" key="3">
    <source>
        <dbReference type="EMBL" id="ORW37187.1"/>
    </source>
</evidence>
<dbReference type="InterPro" id="IPR021417">
    <property type="entry name" value="DUF3060"/>
</dbReference>
<dbReference type="AlphaFoldDB" id="A0A1X2A401"/>
<sequence length="196" mass="19614">PGPPPPPPPASPWTYGGPSYGPPPGSSSGNRTWWIVGTFVVIGFLALAGGIAAYAAHQLSGVRSIISSPPSISATFGPPSSATSTPRSPGPSSTRTRTTTPSTSPTPAPGAKISVSGINENRTISCNNNIVSVSGVSNTVVITGHCTSLTVSGVQNAITVDSVDSIDASGFSNKITYHSGNPKISNSGGSNEVQQG</sequence>
<name>A0A1X2A401_9MYCO</name>
<dbReference type="Pfam" id="PF11259">
    <property type="entry name" value="DUF3060"/>
    <property type="match status" value="1"/>
</dbReference>
<dbReference type="OrthoDB" id="4697236at2"/>
<proteinExistence type="predicted"/>
<evidence type="ECO:0000313" key="4">
    <source>
        <dbReference type="Proteomes" id="UP000193285"/>
    </source>
</evidence>
<organism evidence="3 4">
    <name type="scientific">Mycobacterium paraense</name>
    <dbReference type="NCBI Taxonomy" id="767916"/>
    <lineage>
        <taxon>Bacteria</taxon>
        <taxon>Bacillati</taxon>
        <taxon>Actinomycetota</taxon>
        <taxon>Actinomycetes</taxon>
        <taxon>Mycobacteriales</taxon>
        <taxon>Mycobacteriaceae</taxon>
        <taxon>Mycobacterium</taxon>
        <taxon>Mycobacterium simiae complex</taxon>
    </lineage>
</organism>
<evidence type="ECO:0000256" key="1">
    <source>
        <dbReference type="SAM" id="MobiDB-lite"/>
    </source>
</evidence>
<accession>A0A1X2A401</accession>
<feature type="transmembrane region" description="Helical" evidence="2">
    <location>
        <begin position="33"/>
        <end position="56"/>
    </location>
</feature>
<evidence type="ECO:0000256" key="2">
    <source>
        <dbReference type="SAM" id="Phobius"/>
    </source>
</evidence>
<feature type="region of interest" description="Disordered" evidence="1">
    <location>
        <begin position="73"/>
        <end position="113"/>
    </location>
</feature>
<feature type="compositionally biased region" description="Pro residues" evidence="1">
    <location>
        <begin position="1"/>
        <end position="11"/>
    </location>
</feature>
<protein>
    <recommendedName>
        <fullName evidence="5">DUF3060 domain-containing protein</fullName>
    </recommendedName>
</protein>
<dbReference type="Proteomes" id="UP000193285">
    <property type="component" value="Unassembled WGS sequence"/>
</dbReference>
<comment type="caution">
    <text evidence="3">The sequence shown here is derived from an EMBL/GenBank/DDBJ whole genome shotgun (WGS) entry which is preliminary data.</text>
</comment>
<dbReference type="EMBL" id="LQPN01000078">
    <property type="protein sequence ID" value="ORW37187.1"/>
    <property type="molecule type" value="Genomic_DNA"/>
</dbReference>
<keyword evidence="2" id="KW-0472">Membrane</keyword>